<dbReference type="InterPro" id="IPR036803">
    <property type="entry name" value="Porphobilinogen_deaminase_C_sf"/>
</dbReference>
<gene>
    <name evidence="3" type="ORF">BP01DRAFT_390405</name>
</gene>
<dbReference type="OrthoDB" id="564646at2759"/>
<dbReference type="RefSeq" id="XP_025432707.1">
    <property type="nucleotide sequence ID" value="XM_025578000.1"/>
</dbReference>
<keyword evidence="4" id="KW-1185">Reference proteome</keyword>
<dbReference type="GO" id="GO:0033014">
    <property type="term" value="P:tetrapyrrole biosynthetic process"/>
    <property type="evidence" value="ECO:0007669"/>
    <property type="project" value="InterPro"/>
</dbReference>
<reference evidence="3 4" key="1">
    <citation type="submission" date="2016-12" db="EMBL/GenBank/DDBJ databases">
        <title>The genomes of Aspergillus section Nigri reveals drivers in fungal speciation.</title>
        <authorList>
            <consortium name="DOE Joint Genome Institute"/>
            <person name="Vesth T.C."/>
            <person name="Nybo J."/>
            <person name="Theobald S."/>
            <person name="Brandl J."/>
            <person name="Frisvad J.C."/>
            <person name="Nielsen K.F."/>
            <person name="Lyhne E.K."/>
            <person name="Kogle M.E."/>
            <person name="Kuo A."/>
            <person name="Riley R."/>
            <person name="Clum A."/>
            <person name="Nolan M."/>
            <person name="Lipzen A."/>
            <person name="Salamov A."/>
            <person name="Henrissat B."/>
            <person name="Wiebenga A."/>
            <person name="De Vries R.P."/>
            <person name="Grigoriev I.V."/>
            <person name="Mortensen U.H."/>
            <person name="Andersen M.R."/>
            <person name="Baker S.E."/>
        </authorList>
    </citation>
    <scope>NUCLEOTIDE SEQUENCE [LARGE SCALE GENOMIC DNA]</scope>
    <source>
        <strain evidence="3 4">JOP 1030-1</strain>
    </source>
</reference>
<organism evidence="3 4">
    <name type="scientific">Aspergillus saccharolyticus JOP 1030-1</name>
    <dbReference type="NCBI Taxonomy" id="1450539"/>
    <lineage>
        <taxon>Eukaryota</taxon>
        <taxon>Fungi</taxon>
        <taxon>Dikarya</taxon>
        <taxon>Ascomycota</taxon>
        <taxon>Pezizomycotina</taxon>
        <taxon>Eurotiomycetes</taxon>
        <taxon>Eurotiomycetidae</taxon>
        <taxon>Eurotiales</taxon>
        <taxon>Aspergillaceae</taxon>
        <taxon>Aspergillus</taxon>
        <taxon>Aspergillus subgen. Circumdati</taxon>
    </lineage>
</organism>
<evidence type="ECO:0000313" key="4">
    <source>
        <dbReference type="Proteomes" id="UP000248349"/>
    </source>
</evidence>
<comment type="pathway">
    <text evidence="1">Porphyrin-containing compound metabolism.</text>
</comment>
<dbReference type="GeneID" id="37079229"/>
<accession>A0A318ZIH0</accession>
<protein>
    <recommendedName>
        <fullName evidence="2">Pre-uroporphyrinogen synthase</fullName>
    </recommendedName>
</protein>
<evidence type="ECO:0000313" key="3">
    <source>
        <dbReference type="EMBL" id="PYH46725.1"/>
    </source>
</evidence>
<dbReference type="GO" id="GO:0004418">
    <property type="term" value="F:hydroxymethylbilane synthase activity"/>
    <property type="evidence" value="ECO:0007669"/>
    <property type="project" value="InterPro"/>
</dbReference>
<sequence>MVMSAAGLERIGLQSRINQYLGSKSECGVPIGVETEWVQPHQLRISAIVVSLDGSQSGDGDTLDARIETTNEADVLDQNLAA</sequence>
<dbReference type="Proteomes" id="UP000248349">
    <property type="component" value="Unassembled WGS sequence"/>
</dbReference>
<evidence type="ECO:0000256" key="1">
    <source>
        <dbReference type="ARBA" id="ARBA00023444"/>
    </source>
</evidence>
<proteinExistence type="predicted"/>
<dbReference type="STRING" id="1450539.A0A318ZIH0"/>
<dbReference type="EMBL" id="KZ821226">
    <property type="protein sequence ID" value="PYH46725.1"/>
    <property type="molecule type" value="Genomic_DNA"/>
</dbReference>
<evidence type="ECO:0000256" key="2">
    <source>
        <dbReference type="ARBA" id="ARBA00030685"/>
    </source>
</evidence>
<dbReference type="AlphaFoldDB" id="A0A318ZIH0"/>
<name>A0A318ZIH0_9EURO</name>
<dbReference type="Gene3D" id="3.30.160.40">
    <property type="entry name" value="Porphobilinogen deaminase, C-terminal domain"/>
    <property type="match status" value="1"/>
</dbReference>